<reference evidence="1" key="1">
    <citation type="submission" date="2016-10" db="EMBL/GenBank/DDBJ databases">
        <authorList>
            <person name="de Groot N.N."/>
        </authorList>
    </citation>
    <scope>NUCLEOTIDE SEQUENCE</scope>
</reference>
<gene>
    <name evidence="1" type="ORF">MNB_SM-7-120</name>
</gene>
<dbReference type="AlphaFoldDB" id="A0A1W1BBV4"/>
<sequence>MQQFLELFHPLPGNSYLLVTTKLDGVADALYKKIKMVDGSFSIALYGEGEFVDAKIEKIDSLLKPFKASPRDNDRVVFYDIFTKHTSQEMLLKLAYRTLANAAEVVIIEPKGILDTQKTYQLLEKMEFRASNRIDDILDGYDVFVAKKMHMWGNGL</sequence>
<name>A0A1W1BBV4_9ZZZZ</name>
<dbReference type="EMBL" id="FPHB01000013">
    <property type="protein sequence ID" value="SFV51080.1"/>
    <property type="molecule type" value="Genomic_DNA"/>
</dbReference>
<organism evidence="1">
    <name type="scientific">hydrothermal vent metagenome</name>
    <dbReference type="NCBI Taxonomy" id="652676"/>
    <lineage>
        <taxon>unclassified sequences</taxon>
        <taxon>metagenomes</taxon>
        <taxon>ecological metagenomes</taxon>
    </lineage>
</organism>
<protein>
    <submittedName>
        <fullName evidence="1">Uncharacterized protein</fullName>
    </submittedName>
</protein>
<evidence type="ECO:0000313" key="1">
    <source>
        <dbReference type="EMBL" id="SFV51080.1"/>
    </source>
</evidence>
<accession>A0A1W1BBV4</accession>
<proteinExistence type="predicted"/>